<comment type="caution">
    <text evidence="3">Lacks conserved residue(s) required for the propagation of feature annotation.</text>
</comment>
<dbReference type="Pfam" id="PF00118">
    <property type="entry name" value="Cpn60_TCP1"/>
    <property type="match status" value="1"/>
</dbReference>
<dbReference type="NCBIfam" id="NF009489">
    <property type="entry name" value="PRK12851.1"/>
    <property type="match status" value="1"/>
</dbReference>
<dbReference type="STRING" id="1797532.A2729_00380"/>
<accession>A0A1G1XYX6</accession>
<dbReference type="Proteomes" id="UP000178930">
    <property type="component" value="Unassembled WGS sequence"/>
</dbReference>
<dbReference type="PANTHER" id="PTHR45633">
    <property type="entry name" value="60 KDA HEAT SHOCK PROTEIN, MITOCHONDRIAL"/>
    <property type="match status" value="1"/>
</dbReference>
<dbReference type="SUPFAM" id="SSF54849">
    <property type="entry name" value="GroEL-intermediate domain like"/>
    <property type="match status" value="1"/>
</dbReference>
<comment type="caution">
    <text evidence="7">The sequence shown here is derived from an EMBL/GenBank/DDBJ whole genome shotgun (WGS) entry which is preliminary data.</text>
</comment>
<gene>
    <name evidence="3" type="primary">groEL</name>
    <name evidence="3" type="synonym">groL</name>
    <name evidence="7" type="ORF">A2729_00380</name>
</gene>
<keyword evidence="3" id="KW-0067">ATP-binding</keyword>
<dbReference type="InterPro" id="IPR027409">
    <property type="entry name" value="GroEL-like_apical_dom_sf"/>
</dbReference>
<dbReference type="InterPro" id="IPR027410">
    <property type="entry name" value="TCP-1-like_intermed_sf"/>
</dbReference>
<dbReference type="InterPro" id="IPR001844">
    <property type="entry name" value="Cpn60/GroEL"/>
</dbReference>
<dbReference type="HAMAP" id="MF_00600">
    <property type="entry name" value="CH60"/>
    <property type="match status" value="1"/>
</dbReference>
<keyword evidence="3" id="KW-0413">Isomerase</keyword>
<dbReference type="GO" id="GO:0016853">
    <property type="term" value="F:isomerase activity"/>
    <property type="evidence" value="ECO:0007669"/>
    <property type="project" value="UniProtKB-KW"/>
</dbReference>
<dbReference type="GO" id="GO:0051082">
    <property type="term" value="F:unfolded protein binding"/>
    <property type="evidence" value="ECO:0007669"/>
    <property type="project" value="UniProtKB-UniRule"/>
</dbReference>
<evidence type="ECO:0000256" key="2">
    <source>
        <dbReference type="ARBA" id="ARBA00023186"/>
    </source>
</evidence>
<dbReference type="AlphaFoldDB" id="A0A1G1XYX6"/>
<feature type="binding site" evidence="3">
    <location>
        <position position="501"/>
    </location>
    <ligand>
        <name>ATP</name>
        <dbReference type="ChEBI" id="CHEBI:30616"/>
    </ligand>
</feature>
<evidence type="ECO:0000256" key="5">
    <source>
        <dbReference type="RuleBase" id="RU000419"/>
    </source>
</evidence>
<comment type="function">
    <text evidence="3 5">Together with its co-chaperonin GroES, plays an essential role in assisting protein folding. The GroEL-GroES system forms a nano-cage that allows encapsulation of the non-native substrate proteins and provides a physical environment optimized to promote and accelerate protein folding.</text>
</comment>
<dbReference type="InterPro" id="IPR002423">
    <property type="entry name" value="Cpn60/GroEL/TCP-1"/>
</dbReference>
<comment type="similarity">
    <text evidence="1 3 4">Belongs to the chaperonin (HSP60) family.</text>
</comment>
<evidence type="ECO:0000313" key="8">
    <source>
        <dbReference type="Proteomes" id="UP000178930"/>
    </source>
</evidence>
<evidence type="ECO:0000256" key="4">
    <source>
        <dbReference type="RuleBase" id="RU000418"/>
    </source>
</evidence>
<dbReference type="GO" id="GO:0042026">
    <property type="term" value="P:protein refolding"/>
    <property type="evidence" value="ECO:0007669"/>
    <property type="project" value="UniProtKB-UniRule"/>
</dbReference>
<dbReference type="Gene3D" id="3.30.260.10">
    <property type="entry name" value="TCP-1-like chaperonin intermediate domain"/>
    <property type="match status" value="1"/>
</dbReference>
<evidence type="ECO:0000313" key="7">
    <source>
        <dbReference type="EMBL" id="OGY45285.1"/>
    </source>
</evidence>
<dbReference type="NCBIfam" id="TIGR02348">
    <property type="entry name" value="GroEL"/>
    <property type="match status" value="1"/>
</dbReference>
<feature type="coiled-coil region" evidence="6">
    <location>
        <begin position="338"/>
        <end position="365"/>
    </location>
</feature>
<dbReference type="GO" id="GO:0005737">
    <property type="term" value="C:cytoplasm"/>
    <property type="evidence" value="ECO:0007669"/>
    <property type="project" value="UniProtKB-SubCell"/>
</dbReference>
<dbReference type="SUPFAM" id="SSF52029">
    <property type="entry name" value="GroEL apical domain-like"/>
    <property type="match status" value="1"/>
</dbReference>
<evidence type="ECO:0000256" key="3">
    <source>
        <dbReference type="HAMAP-Rule" id="MF_00600"/>
    </source>
</evidence>
<feature type="binding site" evidence="3">
    <location>
        <position position="414"/>
    </location>
    <ligand>
        <name>ATP</name>
        <dbReference type="ChEBI" id="CHEBI:30616"/>
    </ligand>
</feature>
<dbReference type="InterPro" id="IPR027413">
    <property type="entry name" value="GROEL-like_equatorial_sf"/>
</dbReference>
<dbReference type="NCBIfam" id="NF000592">
    <property type="entry name" value="PRK00013.1"/>
    <property type="match status" value="1"/>
</dbReference>
<dbReference type="EC" id="5.6.1.7" evidence="3"/>
<dbReference type="Gene3D" id="3.50.7.10">
    <property type="entry name" value="GroEL"/>
    <property type="match status" value="1"/>
</dbReference>
<keyword evidence="3" id="KW-0963">Cytoplasm</keyword>
<protein>
    <recommendedName>
        <fullName evidence="3">Chaperonin GroEL</fullName>
        <ecNumber evidence="3">5.6.1.7</ecNumber>
    </recommendedName>
    <alternativeName>
        <fullName evidence="3">60 kDa chaperonin</fullName>
    </alternativeName>
    <alternativeName>
        <fullName evidence="3">Chaperonin-60</fullName>
        <shortName evidence="3">Cpn60</shortName>
    </alternativeName>
</protein>
<dbReference type="NCBIfam" id="NF009488">
    <property type="entry name" value="PRK12850.1"/>
    <property type="match status" value="1"/>
</dbReference>
<dbReference type="FunFam" id="3.50.7.10:FF:000001">
    <property type="entry name" value="60 kDa chaperonin"/>
    <property type="match status" value="1"/>
</dbReference>
<keyword evidence="3" id="KW-0547">Nucleotide-binding</keyword>
<dbReference type="EMBL" id="MHIB01000003">
    <property type="protein sequence ID" value="OGY45285.1"/>
    <property type="molecule type" value="Genomic_DNA"/>
</dbReference>
<sequence>MAKQLLFNEKARSAIKQGIDQVANAVKVSLGPKGRNVVLDKGYGSPTVTNDGVTIAKDIDLQDKFENVGASLIKEVAEKTNDVAGDGTTTATVLAQAIIEEGLKNVAAGTDPINLKSGIQKAVAAAVIGLKKITKPIKDQKEVAQVATISSLDPQVGQMIADIMQEVSKDGVVTVEESQTFGLQKEVVQGMRFDKGYVSPYMITNAERMEADFSEPYILITDQKISAIHDILPLLEKIAQGGKKELVIIADEIEGEALATFVVNKLRGTFNVLGVKAPGFGDRRKEILADIAILTGGTVIAEEMGLKLEKADLDHLGQARKVIATKEYTTIIDGKGDKKRIQDRISQLKKELEMSDSEFDKEKLQERLAKLAGGVGVIKVGAATETEMKEKKFKIEDALNATKAAVAEGIVPGGGAALVKVANALNELLKENKIELTEDEKVGARIIQQALTAPLRQIAANAGVRDISLILNEIKDINDAALGYDFNTMQKVDMLKAGIVDPMKVTRTALENAASIATTLITMEVVIADLPEKKEEHGHGMPGMGGGMDMM</sequence>
<feature type="binding site" evidence="3">
    <location>
        <begin position="86"/>
        <end position="90"/>
    </location>
    <ligand>
        <name>ATP</name>
        <dbReference type="ChEBI" id="CHEBI:30616"/>
    </ligand>
</feature>
<dbReference type="PRINTS" id="PR00298">
    <property type="entry name" value="CHAPERONIN60"/>
</dbReference>
<dbReference type="CDD" id="cd03344">
    <property type="entry name" value="GroEL"/>
    <property type="match status" value="1"/>
</dbReference>
<comment type="subunit">
    <text evidence="3 5">Forms a cylinder of 14 subunits composed of two heptameric rings stacked back-to-back. Interacts with the co-chaperonin GroES.</text>
</comment>
<evidence type="ECO:0000256" key="1">
    <source>
        <dbReference type="ARBA" id="ARBA00006607"/>
    </source>
</evidence>
<organism evidence="7 8">
    <name type="scientific">Candidatus Buchananbacteria bacterium RIFCSPHIGHO2_01_FULL_39_14</name>
    <dbReference type="NCBI Taxonomy" id="1797532"/>
    <lineage>
        <taxon>Bacteria</taxon>
        <taxon>Candidatus Buchananiibacteriota</taxon>
    </lineage>
</organism>
<dbReference type="GO" id="GO:0140662">
    <property type="term" value="F:ATP-dependent protein folding chaperone"/>
    <property type="evidence" value="ECO:0007669"/>
    <property type="project" value="InterPro"/>
</dbReference>
<dbReference type="GO" id="GO:0005524">
    <property type="term" value="F:ATP binding"/>
    <property type="evidence" value="ECO:0007669"/>
    <property type="project" value="UniProtKB-UniRule"/>
</dbReference>
<evidence type="ECO:0000256" key="6">
    <source>
        <dbReference type="SAM" id="Coils"/>
    </source>
</evidence>
<keyword evidence="2 3" id="KW-0143">Chaperone</keyword>
<comment type="subcellular location">
    <subcellularLocation>
        <location evidence="3">Cytoplasm</location>
    </subcellularLocation>
</comment>
<name>A0A1G1XYX6_9BACT</name>
<dbReference type="SUPFAM" id="SSF48592">
    <property type="entry name" value="GroEL equatorial domain-like"/>
    <property type="match status" value="1"/>
</dbReference>
<reference evidence="7 8" key="1">
    <citation type="journal article" date="2016" name="Nat. Commun.">
        <title>Thousands of microbial genomes shed light on interconnected biogeochemical processes in an aquifer system.</title>
        <authorList>
            <person name="Anantharaman K."/>
            <person name="Brown C.T."/>
            <person name="Hug L.A."/>
            <person name="Sharon I."/>
            <person name="Castelle C.J."/>
            <person name="Probst A.J."/>
            <person name="Thomas B.C."/>
            <person name="Singh A."/>
            <person name="Wilkins M.J."/>
            <person name="Karaoz U."/>
            <person name="Brodie E.L."/>
            <person name="Williams K.H."/>
            <person name="Hubbard S.S."/>
            <person name="Banfield J.F."/>
        </authorList>
    </citation>
    <scope>NUCLEOTIDE SEQUENCE [LARGE SCALE GENOMIC DNA]</scope>
</reference>
<dbReference type="Gene3D" id="1.10.560.10">
    <property type="entry name" value="GroEL-like equatorial domain"/>
    <property type="match status" value="1"/>
</dbReference>
<dbReference type="NCBIfam" id="NF009487">
    <property type="entry name" value="PRK12849.1"/>
    <property type="match status" value="1"/>
</dbReference>
<proteinExistence type="inferred from homology"/>
<keyword evidence="6" id="KW-0175">Coiled coil</keyword>